<name>A0A0P1A3E7_9BASI</name>
<protein>
    <submittedName>
        <fullName evidence="1">Uncharacterized protein</fullName>
    </submittedName>
</protein>
<reference evidence="1 2" key="1">
    <citation type="submission" date="2014-09" db="EMBL/GenBank/DDBJ databases">
        <authorList>
            <person name="Magalhaes I.L.F."/>
            <person name="Oliveira U."/>
            <person name="Santos F.R."/>
            <person name="Vidigal T.H.D.A."/>
            <person name="Brescovit A.D."/>
            <person name="Santos A.J."/>
        </authorList>
    </citation>
    <scope>NUCLEOTIDE SEQUENCE [LARGE SCALE GENOMIC DNA]</scope>
</reference>
<evidence type="ECO:0000313" key="2">
    <source>
        <dbReference type="Proteomes" id="UP000054845"/>
    </source>
</evidence>
<keyword evidence="2" id="KW-1185">Reference proteome</keyword>
<dbReference type="EMBL" id="CCYA01000445">
    <property type="protein sequence ID" value="CEG19369.1"/>
    <property type="molecule type" value="Genomic_DNA"/>
</dbReference>
<dbReference type="AlphaFoldDB" id="A0A0P1A3E7"/>
<evidence type="ECO:0000313" key="1">
    <source>
        <dbReference type="EMBL" id="CEG19369.1"/>
    </source>
</evidence>
<organism evidence="1 2">
    <name type="scientific">Ceraceosorus bombacis</name>
    <dbReference type="NCBI Taxonomy" id="401625"/>
    <lineage>
        <taxon>Eukaryota</taxon>
        <taxon>Fungi</taxon>
        <taxon>Dikarya</taxon>
        <taxon>Basidiomycota</taxon>
        <taxon>Ustilaginomycotina</taxon>
        <taxon>Exobasidiomycetes</taxon>
        <taxon>Ceraceosorales</taxon>
        <taxon>Ceraceosoraceae</taxon>
        <taxon>Ceraceosorus</taxon>
    </lineage>
</organism>
<sequence length="54" mass="5937">MVDTDSRPNPFEGMLALPLTVRSKFVVEMCEILKGSNLPLICENKAFTPQAGRA</sequence>
<dbReference type="Proteomes" id="UP000054845">
    <property type="component" value="Unassembled WGS sequence"/>
</dbReference>
<proteinExistence type="predicted"/>
<accession>A0A0P1A3E7</accession>